<protein>
    <recommendedName>
        <fullName evidence="3">WXG100 family type VII secretion target</fullName>
    </recommendedName>
</protein>
<dbReference type="EMBL" id="LAXD01000001">
    <property type="protein sequence ID" value="KWX01976.1"/>
    <property type="molecule type" value="Genomic_DNA"/>
</dbReference>
<name>A0A132MW64_9ACTN</name>
<dbReference type="PATRIC" id="fig|1469144.10.peg.3247"/>
<dbReference type="Gene3D" id="1.10.287.1060">
    <property type="entry name" value="ESAT-6-like"/>
    <property type="match status" value="1"/>
</dbReference>
<dbReference type="AlphaFoldDB" id="A0A132MW64"/>
<proteinExistence type="predicted"/>
<organism evidence="1 2">
    <name type="scientific">Carbonactinospora thermoautotrophica</name>
    <dbReference type="NCBI Taxonomy" id="1469144"/>
    <lineage>
        <taxon>Bacteria</taxon>
        <taxon>Bacillati</taxon>
        <taxon>Actinomycetota</taxon>
        <taxon>Actinomycetes</taxon>
        <taxon>Kitasatosporales</taxon>
        <taxon>Carbonactinosporaceae</taxon>
        <taxon>Carbonactinospora</taxon>
    </lineage>
</organism>
<evidence type="ECO:0000313" key="2">
    <source>
        <dbReference type="Proteomes" id="UP000070188"/>
    </source>
</evidence>
<sequence>MLAGLGEAWGGDEVGQAFAAEYLPLADKVLRSLETLSRGMGGIEEALRAIAANVERTDHAASARFGGVRP</sequence>
<dbReference type="STRING" id="1469144.LI90_3011"/>
<evidence type="ECO:0000313" key="1">
    <source>
        <dbReference type="EMBL" id="KWX01976.1"/>
    </source>
</evidence>
<keyword evidence="2" id="KW-1185">Reference proteome</keyword>
<comment type="caution">
    <text evidence="1">The sequence shown here is derived from an EMBL/GenBank/DDBJ whole genome shotgun (WGS) entry which is preliminary data.</text>
</comment>
<accession>A0A132MW64</accession>
<dbReference type="Proteomes" id="UP000070188">
    <property type="component" value="Unassembled WGS sequence"/>
</dbReference>
<reference evidence="2" key="1">
    <citation type="submission" date="2015-04" db="EMBL/GenBank/DDBJ databases">
        <title>Physiological reanalysis, assessment of diazotrophy, and genome sequences of multiple isolates of Streptomyces thermoautotrophicus.</title>
        <authorList>
            <person name="MacKellar D.C."/>
            <person name="Lieber L."/>
            <person name="Norman J."/>
            <person name="Bolger A."/>
            <person name="Tobin C."/>
            <person name="Murray J.W."/>
            <person name="Chang R."/>
            <person name="Ford T."/>
            <person name="Nguyen P.Q."/>
            <person name="Woodward J."/>
            <person name="Permingeat H."/>
            <person name="Joshi N.S."/>
            <person name="Silver P.A."/>
            <person name="Usadel B."/>
            <person name="Rutherford A.W."/>
            <person name="Friesen M."/>
            <person name="Prell J."/>
        </authorList>
    </citation>
    <scope>NUCLEOTIDE SEQUENCE [LARGE SCALE GENOMIC DNA]</scope>
    <source>
        <strain evidence="2">H1</strain>
    </source>
</reference>
<evidence type="ECO:0008006" key="3">
    <source>
        <dbReference type="Google" id="ProtNLM"/>
    </source>
</evidence>
<gene>
    <name evidence="1" type="ORF">LI90_3011</name>
</gene>